<evidence type="ECO:0000256" key="1">
    <source>
        <dbReference type="ARBA" id="ARBA00004776"/>
    </source>
</evidence>
<protein>
    <submittedName>
        <fullName evidence="6">Glycosyl transferase, group 2 family protein</fullName>
    </submittedName>
</protein>
<dbReference type="PANTHER" id="PTHR43179:SF12">
    <property type="entry name" value="GALACTOFURANOSYLTRANSFERASE GLFT2"/>
    <property type="match status" value="1"/>
</dbReference>
<sequence>MQLTAVIVFYQTKLAQALTLQTLKTSITPALRPFLSQIHFVLYDNSPQKQVPTDLDWLPDFDYHHDPRNLGLCPAYNLALKQAQQNNSHFLWLLDQDTALTTEFLEEVQQQLSANPAVQAIVPQIEAAGKLVSPRALTAPFKVVPLAAGQRQNALAINSAALVQVAFLRQIGGFNPEFPLDFLDNWLFYQIAQAGGKVLVLASVLQHQLSVMTTRNIKLPRYHSILAAEWHYYHQYQKIGEGRYRWHLLLRFASQLLLKRDWAKAKAVLKLLVGYRPV</sequence>
<evidence type="ECO:0000256" key="2">
    <source>
        <dbReference type="ARBA" id="ARBA00006739"/>
    </source>
</evidence>
<dbReference type="Proteomes" id="UP000051638">
    <property type="component" value="Unassembled WGS sequence"/>
</dbReference>
<dbReference type="PANTHER" id="PTHR43179">
    <property type="entry name" value="RHAMNOSYLTRANSFERASE WBBL"/>
    <property type="match status" value="1"/>
</dbReference>
<dbReference type="EMBL" id="AYYI01000040">
    <property type="protein sequence ID" value="KRM97428.1"/>
    <property type="molecule type" value="Genomic_DNA"/>
</dbReference>
<evidence type="ECO:0000256" key="4">
    <source>
        <dbReference type="ARBA" id="ARBA00022679"/>
    </source>
</evidence>
<comment type="similarity">
    <text evidence="2">Belongs to the glycosyltransferase 2 family.</text>
</comment>
<reference evidence="6 7" key="1">
    <citation type="journal article" date="2015" name="Genome Announc.">
        <title>Expanding the biotechnology potential of lactobacilli through comparative genomics of 213 strains and associated genera.</title>
        <authorList>
            <person name="Sun Z."/>
            <person name="Harris H.M."/>
            <person name="McCann A."/>
            <person name="Guo C."/>
            <person name="Argimon S."/>
            <person name="Zhang W."/>
            <person name="Yang X."/>
            <person name="Jeffery I.B."/>
            <person name="Cooney J.C."/>
            <person name="Kagawa T.F."/>
            <person name="Liu W."/>
            <person name="Song Y."/>
            <person name="Salvetti E."/>
            <person name="Wrobel A."/>
            <person name="Rasinkangas P."/>
            <person name="Parkhill J."/>
            <person name="Rea M.C."/>
            <person name="O'Sullivan O."/>
            <person name="Ritari J."/>
            <person name="Douillard F.P."/>
            <person name="Paul Ross R."/>
            <person name="Yang R."/>
            <person name="Briner A.E."/>
            <person name="Felis G.E."/>
            <person name="de Vos W.M."/>
            <person name="Barrangou R."/>
            <person name="Klaenhammer T.R."/>
            <person name="Caufield P.W."/>
            <person name="Cui Y."/>
            <person name="Zhang H."/>
            <person name="O'Toole P.W."/>
        </authorList>
    </citation>
    <scope>NUCLEOTIDE SEQUENCE [LARGE SCALE GENOMIC DNA]</scope>
    <source>
        <strain evidence="6 7">DSM 20253</strain>
    </source>
</reference>
<dbReference type="STRING" id="1423796.FC24_GL001558"/>
<accession>A0A0R2D633</accession>
<dbReference type="InterPro" id="IPR001173">
    <property type="entry name" value="Glyco_trans_2-like"/>
</dbReference>
<keyword evidence="7" id="KW-1185">Reference proteome</keyword>
<dbReference type="Pfam" id="PF00535">
    <property type="entry name" value="Glycos_transf_2"/>
    <property type="match status" value="1"/>
</dbReference>
<dbReference type="PATRIC" id="fig|1423796.3.peg.1586"/>
<dbReference type="SUPFAM" id="SSF53448">
    <property type="entry name" value="Nucleotide-diphospho-sugar transferases"/>
    <property type="match status" value="1"/>
</dbReference>
<evidence type="ECO:0000259" key="5">
    <source>
        <dbReference type="Pfam" id="PF00535"/>
    </source>
</evidence>
<dbReference type="OrthoDB" id="119253at2"/>
<gene>
    <name evidence="6" type="ORF">FC24_GL001558</name>
</gene>
<name>A0A0R2D633_9LACO</name>
<evidence type="ECO:0000256" key="3">
    <source>
        <dbReference type="ARBA" id="ARBA00022676"/>
    </source>
</evidence>
<organism evidence="6 7">
    <name type="scientific">Loigolactobacillus rennini DSM 20253</name>
    <dbReference type="NCBI Taxonomy" id="1423796"/>
    <lineage>
        <taxon>Bacteria</taxon>
        <taxon>Bacillati</taxon>
        <taxon>Bacillota</taxon>
        <taxon>Bacilli</taxon>
        <taxon>Lactobacillales</taxon>
        <taxon>Lactobacillaceae</taxon>
        <taxon>Loigolactobacillus</taxon>
    </lineage>
</organism>
<dbReference type="AlphaFoldDB" id="A0A0R2D633"/>
<dbReference type="GO" id="GO:0016757">
    <property type="term" value="F:glycosyltransferase activity"/>
    <property type="evidence" value="ECO:0007669"/>
    <property type="project" value="UniProtKB-KW"/>
</dbReference>
<proteinExistence type="inferred from homology"/>
<feature type="domain" description="Glycosyltransferase 2-like" evidence="5">
    <location>
        <begin position="35"/>
        <end position="130"/>
    </location>
</feature>
<comment type="pathway">
    <text evidence="1">Cell wall biogenesis; cell wall polysaccharide biosynthesis.</text>
</comment>
<evidence type="ECO:0000313" key="7">
    <source>
        <dbReference type="Proteomes" id="UP000051638"/>
    </source>
</evidence>
<keyword evidence="3" id="KW-0328">Glycosyltransferase</keyword>
<dbReference type="Gene3D" id="3.90.550.10">
    <property type="entry name" value="Spore Coat Polysaccharide Biosynthesis Protein SpsA, Chain A"/>
    <property type="match status" value="1"/>
</dbReference>
<dbReference type="InterPro" id="IPR029044">
    <property type="entry name" value="Nucleotide-diphossugar_trans"/>
</dbReference>
<dbReference type="RefSeq" id="WP_057874111.1">
    <property type="nucleotide sequence ID" value="NZ_AYYI01000040.1"/>
</dbReference>
<evidence type="ECO:0000313" key="6">
    <source>
        <dbReference type="EMBL" id="KRM97428.1"/>
    </source>
</evidence>
<comment type="caution">
    <text evidence="6">The sequence shown here is derived from an EMBL/GenBank/DDBJ whole genome shotgun (WGS) entry which is preliminary data.</text>
</comment>
<keyword evidence="4 6" id="KW-0808">Transferase</keyword>